<reference evidence="2" key="1">
    <citation type="submission" date="2019-10" db="EMBL/GenBank/DDBJ databases">
        <title>Acinetobacter baumannii strain ATCC 19606 complete genome sequence.</title>
        <authorList>
            <person name="Tillman L.N."/>
            <person name="Kenyon J."/>
            <person name="To J."/>
            <person name="Hamidian M."/>
        </authorList>
    </citation>
    <scope>NUCLEOTIDE SEQUENCE [LARGE SCALE GENOMIC DNA]</scope>
    <source>
        <strain evidence="2">ATCC 19606 / DSM 30007 / JCM 6841 / CCUG 19606 / CIP 70.34 / NBRC 109757 / NCIMB 12457 / NCTC 12156 / 81</strain>
    </source>
</reference>
<sequence>MNAAVNTQLKRKHFSVAINWHEKPIEWHLEQYGSWLLLDDHYFSLGESSVLGHLIDTANGVVVDRRQRVAPLCKINDEHADAVADMLTHLMQNETTKTKQWMRIVIMFYVEFKSEETIAKKLGVSEFSVARDKMLGMVRLATKYQFKSRIIGA</sequence>
<proteinExistence type="predicted"/>
<evidence type="ECO:0000313" key="1">
    <source>
        <dbReference type="EMBL" id="QFQ06115.1"/>
    </source>
</evidence>
<dbReference type="GeneID" id="92894609"/>
<dbReference type="RefSeq" id="WP_000990565.1">
    <property type="nucleotide sequence ID" value="NZ_CP058289.1"/>
</dbReference>
<name>A0ABX6CJ86_ACIB2</name>
<protein>
    <recommendedName>
        <fullName evidence="3">Phage antitermination protein Q</fullName>
    </recommendedName>
</protein>
<reference evidence="1 2" key="2">
    <citation type="journal article" date="2020" name="Microorganisms">
        <title>Analysis of Complete Genome Sequence of Acinetobacter baumannii Strain ATCC 19606 Reveals Novel Mobile Genetic Elements and Novel Prophage.</title>
        <authorList>
            <person name="Hamidian M."/>
            <person name="Blasco L."/>
            <person name="Tillman L.N."/>
            <person name="To J."/>
            <person name="Tomas M."/>
            <person name="Myers G.S.A."/>
        </authorList>
    </citation>
    <scope>NUCLEOTIDE SEQUENCE [LARGE SCALE GENOMIC DNA]</scope>
    <source>
        <strain evidence="2">ATCC 19606 / DSM 30007 / JCM 6841 / CCUG 19606 / CIP 70.34 / NBRC 109757 / NCIMB 12457 / NCTC 12156 / 81</strain>
    </source>
</reference>
<gene>
    <name evidence="1" type="ORF">FQU82_02691</name>
</gene>
<evidence type="ECO:0008006" key="3">
    <source>
        <dbReference type="Google" id="ProtNLM"/>
    </source>
</evidence>
<dbReference type="EMBL" id="CP045110">
    <property type="protein sequence ID" value="QFQ06115.1"/>
    <property type="molecule type" value="Genomic_DNA"/>
</dbReference>
<dbReference type="InterPro" id="IPR036388">
    <property type="entry name" value="WH-like_DNA-bd_sf"/>
</dbReference>
<keyword evidence="2" id="KW-1185">Reference proteome</keyword>
<dbReference type="Proteomes" id="UP000498640">
    <property type="component" value="Chromosome"/>
</dbReference>
<organism evidence="1 2">
    <name type="scientific">Acinetobacter baumannii (strain ATCC 19606 / DSM 30007 / JCM 6841 / CCUG 19606 / CIP 70.34 / NBRC 109757 / NCIMB 12457 / NCTC 12156 / 81)</name>
    <dbReference type="NCBI Taxonomy" id="575584"/>
    <lineage>
        <taxon>Bacteria</taxon>
        <taxon>Pseudomonadati</taxon>
        <taxon>Pseudomonadota</taxon>
        <taxon>Gammaproteobacteria</taxon>
        <taxon>Moraxellales</taxon>
        <taxon>Moraxellaceae</taxon>
        <taxon>Acinetobacter</taxon>
        <taxon>Acinetobacter calcoaceticus/baumannii complex</taxon>
    </lineage>
</organism>
<dbReference type="Gene3D" id="1.10.10.10">
    <property type="entry name" value="Winged helix-like DNA-binding domain superfamily/Winged helix DNA-binding domain"/>
    <property type="match status" value="1"/>
</dbReference>
<accession>A0ABX6CJ86</accession>
<evidence type="ECO:0000313" key="2">
    <source>
        <dbReference type="Proteomes" id="UP000498640"/>
    </source>
</evidence>